<evidence type="ECO:0000313" key="6">
    <source>
        <dbReference type="Proteomes" id="UP001291623"/>
    </source>
</evidence>
<evidence type="ECO:0000256" key="1">
    <source>
        <dbReference type="ARBA" id="ARBA00022723"/>
    </source>
</evidence>
<comment type="caution">
    <text evidence="5">The sequence shown here is derived from an EMBL/GenBank/DDBJ whole genome shotgun (WGS) entry which is preliminary data.</text>
</comment>
<evidence type="ECO:0000259" key="4">
    <source>
        <dbReference type="Pfam" id="PF03171"/>
    </source>
</evidence>
<evidence type="ECO:0000256" key="2">
    <source>
        <dbReference type="ARBA" id="ARBA00023002"/>
    </source>
</evidence>
<dbReference type="GO" id="GO:0016491">
    <property type="term" value="F:oxidoreductase activity"/>
    <property type="evidence" value="ECO:0007669"/>
    <property type="project" value="UniProtKB-KW"/>
</dbReference>
<dbReference type="PANTHER" id="PTHR47991">
    <property type="entry name" value="OXOGLUTARATE/IRON-DEPENDENT DIOXYGENASE"/>
    <property type="match status" value="1"/>
</dbReference>
<keyword evidence="2" id="KW-0560">Oxidoreductase</keyword>
<evidence type="ECO:0000313" key="5">
    <source>
        <dbReference type="EMBL" id="KAK4361547.1"/>
    </source>
</evidence>
<keyword evidence="3" id="KW-0408">Iron</keyword>
<keyword evidence="1" id="KW-0479">Metal-binding</keyword>
<sequence>MVNHGIPTSVLDELRKEHESFLSKISSLRNNHIGGLQVLHRNQWIDVPPTTPSALVVNIGDFLEAITHATVQKSYDKMSELKAFDDTKADVKGLVDAGITKVPQIYILPPKNRPESSNTCETRFTFQVIDLKASMRI</sequence>
<dbReference type="EMBL" id="JAVYJV010000010">
    <property type="protein sequence ID" value="KAK4361547.1"/>
    <property type="molecule type" value="Genomic_DNA"/>
</dbReference>
<dbReference type="InterPro" id="IPR027443">
    <property type="entry name" value="IPNS-like_sf"/>
</dbReference>
<reference evidence="5" key="1">
    <citation type="submission" date="2023-12" db="EMBL/GenBank/DDBJ databases">
        <title>Genome assembly of Anisodus tanguticus.</title>
        <authorList>
            <person name="Wang Y.-J."/>
        </authorList>
    </citation>
    <scope>NUCLEOTIDE SEQUENCE</scope>
    <source>
        <strain evidence="5">KB-2021</strain>
        <tissue evidence="5">Leaf</tissue>
    </source>
</reference>
<dbReference type="SUPFAM" id="SSF51197">
    <property type="entry name" value="Clavaminate synthase-like"/>
    <property type="match status" value="1"/>
</dbReference>
<gene>
    <name evidence="5" type="ORF">RND71_020499</name>
</gene>
<keyword evidence="6" id="KW-1185">Reference proteome</keyword>
<dbReference type="InterPro" id="IPR050295">
    <property type="entry name" value="Plant_2OG-oxidoreductases"/>
</dbReference>
<dbReference type="AlphaFoldDB" id="A0AAE1S2N0"/>
<accession>A0AAE1S2N0</accession>
<protein>
    <recommendedName>
        <fullName evidence="4">Isopenicillin N synthase-like Fe(2+) 2OG dioxygenase domain-containing protein</fullName>
    </recommendedName>
</protein>
<dbReference type="Gene3D" id="2.60.120.330">
    <property type="entry name" value="B-lactam Antibiotic, Isopenicillin N Synthase, Chain"/>
    <property type="match status" value="2"/>
</dbReference>
<evidence type="ECO:0000256" key="3">
    <source>
        <dbReference type="ARBA" id="ARBA00023004"/>
    </source>
</evidence>
<proteinExistence type="predicted"/>
<dbReference type="Proteomes" id="UP001291623">
    <property type="component" value="Unassembled WGS sequence"/>
</dbReference>
<dbReference type="GO" id="GO:0046872">
    <property type="term" value="F:metal ion binding"/>
    <property type="evidence" value="ECO:0007669"/>
    <property type="project" value="UniProtKB-KW"/>
</dbReference>
<organism evidence="5 6">
    <name type="scientific">Anisodus tanguticus</name>
    <dbReference type="NCBI Taxonomy" id="243964"/>
    <lineage>
        <taxon>Eukaryota</taxon>
        <taxon>Viridiplantae</taxon>
        <taxon>Streptophyta</taxon>
        <taxon>Embryophyta</taxon>
        <taxon>Tracheophyta</taxon>
        <taxon>Spermatophyta</taxon>
        <taxon>Magnoliopsida</taxon>
        <taxon>eudicotyledons</taxon>
        <taxon>Gunneridae</taxon>
        <taxon>Pentapetalae</taxon>
        <taxon>asterids</taxon>
        <taxon>lamiids</taxon>
        <taxon>Solanales</taxon>
        <taxon>Solanaceae</taxon>
        <taxon>Solanoideae</taxon>
        <taxon>Hyoscyameae</taxon>
        <taxon>Anisodus</taxon>
    </lineage>
</organism>
<dbReference type="InterPro" id="IPR044861">
    <property type="entry name" value="IPNS-like_FE2OG_OXY"/>
</dbReference>
<name>A0AAE1S2N0_9SOLA</name>
<dbReference type="Pfam" id="PF03171">
    <property type="entry name" value="2OG-FeII_Oxy"/>
    <property type="match status" value="1"/>
</dbReference>
<feature type="domain" description="Isopenicillin N synthase-like Fe(2+) 2OG dioxygenase" evidence="4">
    <location>
        <begin position="25"/>
        <end position="74"/>
    </location>
</feature>